<evidence type="ECO:0000313" key="3">
    <source>
        <dbReference type="Proteomes" id="UP000267250"/>
    </source>
</evidence>
<dbReference type="KEGG" id="aft:BBF96_11115"/>
<dbReference type="SUPFAM" id="SSF51735">
    <property type="entry name" value="NAD(P)-binding Rossmann-fold domains"/>
    <property type="match status" value="1"/>
</dbReference>
<sequence>MLLKNKKVLVTGAAGFIGSHLTERLVELGSRVKAFVRYNSKNNWGWLETSPVKDQIEVYQGDVRDFDAVYNAMLDVDVVFHLAALIGIPYSYVSPLAYIKTNVEGTYNVLQAARQLNIEKVVITSTSETYGTAQYVPIDEKHPLVGQSPYSASKIAADQLAISYFRSFSLPVTIARPFNTYGPRQSARAIIPTVITQILAGQKKIKLGNLYPTRDFNYVKDTVEGFIKIAESDNTLGEVINIGSNYEISMQKTVDLIIELIGEEVEIISDKQRIRPEKSEVERLWCDNTKILKLTDWRPRYNIREGLLETINWFKDNLKFYKPEIYNI</sequence>
<dbReference type="PANTHER" id="PTHR43000">
    <property type="entry name" value="DTDP-D-GLUCOSE 4,6-DEHYDRATASE-RELATED"/>
    <property type="match status" value="1"/>
</dbReference>
<dbReference type="AlphaFoldDB" id="A0A3S9T033"/>
<dbReference type="Pfam" id="PF16363">
    <property type="entry name" value="GDP_Man_Dehyd"/>
    <property type="match status" value="1"/>
</dbReference>
<dbReference type="Proteomes" id="UP000267250">
    <property type="component" value="Chromosome"/>
</dbReference>
<proteinExistence type="predicted"/>
<dbReference type="GO" id="GO:0016831">
    <property type="term" value="F:carboxy-lyase activity"/>
    <property type="evidence" value="ECO:0007669"/>
    <property type="project" value="InterPro"/>
</dbReference>
<dbReference type="InterPro" id="IPR036291">
    <property type="entry name" value="NAD(P)-bd_dom_sf"/>
</dbReference>
<dbReference type="RefSeq" id="WP_127017240.1">
    <property type="nucleotide sequence ID" value="NZ_CP016379.1"/>
</dbReference>
<gene>
    <name evidence="2" type="ORF">BBF96_11115</name>
</gene>
<dbReference type="InterPro" id="IPR026390">
    <property type="entry name" value="LegB-like"/>
</dbReference>
<accession>A0A3S9T033</accession>
<evidence type="ECO:0000259" key="1">
    <source>
        <dbReference type="Pfam" id="PF16363"/>
    </source>
</evidence>
<dbReference type="OrthoDB" id="142826at2"/>
<feature type="domain" description="NAD(P)-binding" evidence="1">
    <location>
        <begin position="9"/>
        <end position="309"/>
    </location>
</feature>
<protein>
    <submittedName>
        <fullName evidence="2">NAD-dependent dehydratase</fullName>
    </submittedName>
</protein>
<dbReference type="EMBL" id="CP016379">
    <property type="protein sequence ID" value="AZR73889.1"/>
    <property type="molecule type" value="Genomic_DNA"/>
</dbReference>
<keyword evidence="3" id="KW-1185">Reference proteome</keyword>
<dbReference type="NCBIfam" id="TIGR04180">
    <property type="entry name" value="EDH_00030"/>
    <property type="match status" value="1"/>
</dbReference>
<reference evidence="2 3" key="1">
    <citation type="submission" date="2016-07" db="EMBL/GenBank/DDBJ databases">
        <title>Genome and transcriptome analysis of iron-reducing fermentative bacteria Anoxybacter fermentans.</title>
        <authorList>
            <person name="Zeng X."/>
            <person name="Shao Z."/>
        </authorList>
    </citation>
    <scope>NUCLEOTIDE SEQUENCE [LARGE SCALE GENOMIC DNA]</scope>
    <source>
        <strain evidence="2 3">DY22613</strain>
    </source>
</reference>
<dbReference type="Gene3D" id="3.40.50.720">
    <property type="entry name" value="NAD(P)-binding Rossmann-like Domain"/>
    <property type="match status" value="1"/>
</dbReference>
<dbReference type="CDD" id="cd05257">
    <property type="entry name" value="Arna_like_SDR_e"/>
    <property type="match status" value="1"/>
</dbReference>
<organism evidence="2 3">
    <name type="scientific">Anoxybacter fermentans</name>
    <dbReference type="NCBI Taxonomy" id="1323375"/>
    <lineage>
        <taxon>Bacteria</taxon>
        <taxon>Bacillati</taxon>
        <taxon>Bacillota</taxon>
        <taxon>Clostridia</taxon>
        <taxon>Halanaerobiales</taxon>
        <taxon>Anoxybacter</taxon>
    </lineage>
</organism>
<evidence type="ECO:0000313" key="2">
    <source>
        <dbReference type="EMBL" id="AZR73889.1"/>
    </source>
</evidence>
<dbReference type="InterPro" id="IPR045869">
    <property type="entry name" value="Arna-like_SDR_e"/>
</dbReference>
<name>A0A3S9T033_9FIRM</name>
<dbReference type="InterPro" id="IPR016040">
    <property type="entry name" value="NAD(P)-bd_dom"/>
</dbReference>